<dbReference type="Proteomes" id="UP001151760">
    <property type="component" value="Unassembled WGS sequence"/>
</dbReference>
<comment type="caution">
    <text evidence="1">The sequence shown here is derived from an EMBL/GenBank/DDBJ whole genome shotgun (WGS) entry which is preliminary data.</text>
</comment>
<reference evidence="1" key="1">
    <citation type="journal article" date="2022" name="Int. J. Mol. Sci.">
        <title>Draft Genome of Tanacetum Coccineum: Genomic Comparison of Closely Related Tanacetum-Family Plants.</title>
        <authorList>
            <person name="Yamashiro T."/>
            <person name="Shiraishi A."/>
            <person name="Nakayama K."/>
            <person name="Satake H."/>
        </authorList>
    </citation>
    <scope>NUCLEOTIDE SEQUENCE</scope>
</reference>
<dbReference type="EMBL" id="BQNB010015649">
    <property type="protein sequence ID" value="GJT42488.1"/>
    <property type="molecule type" value="Genomic_DNA"/>
</dbReference>
<proteinExistence type="predicted"/>
<gene>
    <name evidence="1" type="ORF">Tco_0951203</name>
</gene>
<name>A0ABQ5DUA0_9ASTR</name>
<evidence type="ECO:0000313" key="1">
    <source>
        <dbReference type="EMBL" id="GJT42488.1"/>
    </source>
</evidence>
<keyword evidence="2" id="KW-1185">Reference proteome</keyword>
<accession>A0ABQ5DUA0</accession>
<protein>
    <submittedName>
        <fullName evidence="1">Uncharacterized protein</fullName>
    </submittedName>
</protein>
<reference evidence="1" key="2">
    <citation type="submission" date="2022-01" db="EMBL/GenBank/DDBJ databases">
        <authorList>
            <person name="Yamashiro T."/>
            <person name="Shiraishi A."/>
            <person name="Satake H."/>
            <person name="Nakayama K."/>
        </authorList>
    </citation>
    <scope>NUCLEOTIDE SEQUENCE</scope>
</reference>
<sequence>MEDLNLCALNATITMMVRVLPNATSETELAIWPVTVGVLQMPILLTTKGALGRYGETQSEAVKLLIFPFSLCDEAETWTEPQAPPQAYTEQVNVVFTGSGKSDDPSKT</sequence>
<evidence type="ECO:0000313" key="2">
    <source>
        <dbReference type="Proteomes" id="UP001151760"/>
    </source>
</evidence>
<organism evidence="1 2">
    <name type="scientific">Tanacetum coccineum</name>
    <dbReference type="NCBI Taxonomy" id="301880"/>
    <lineage>
        <taxon>Eukaryota</taxon>
        <taxon>Viridiplantae</taxon>
        <taxon>Streptophyta</taxon>
        <taxon>Embryophyta</taxon>
        <taxon>Tracheophyta</taxon>
        <taxon>Spermatophyta</taxon>
        <taxon>Magnoliopsida</taxon>
        <taxon>eudicotyledons</taxon>
        <taxon>Gunneridae</taxon>
        <taxon>Pentapetalae</taxon>
        <taxon>asterids</taxon>
        <taxon>campanulids</taxon>
        <taxon>Asterales</taxon>
        <taxon>Asteraceae</taxon>
        <taxon>Asteroideae</taxon>
        <taxon>Anthemideae</taxon>
        <taxon>Anthemidinae</taxon>
        <taxon>Tanacetum</taxon>
    </lineage>
</organism>